<keyword evidence="1" id="KW-0732">Signal</keyword>
<dbReference type="Proteomes" id="UP000256373">
    <property type="component" value="Unassembled WGS sequence"/>
</dbReference>
<keyword evidence="3" id="KW-1185">Reference proteome</keyword>
<comment type="caution">
    <text evidence="2">The sequence shown here is derived from an EMBL/GenBank/DDBJ whole genome shotgun (WGS) entry which is preliminary data.</text>
</comment>
<evidence type="ECO:0008006" key="4">
    <source>
        <dbReference type="Google" id="ProtNLM"/>
    </source>
</evidence>
<evidence type="ECO:0000313" key="2">
    <source>
        <dbReference type="EMBL" id="REA59056.1"/>
    </source>
</evidence>
<sequence>MKFFTILFCLVSNILFAQNFVLPQGEYMDTTSVFHSDCAPPYAIYYYQVQAKYPVSSPALLTEARAFLKQNSNSIESSGYITFRFFIDCKGSMSRVQVLQTDENYKTTHFPKEYVNSLYLFVKTLDKWPTQLQIQNIKNINYIAFISFKIKNGQVDNIIP</sequence>
<accession>A0A3D8Y7M0</accession>
<dbReference type="RefSeq" id="WP_115832513.1">
    <property type="nucleotide sequence ID" value="NZ_QNUL01000017.1"/>
</dbReference>
<feature type="chain" id="PRO_5017750876" description="TonB C-terminal domain-containing protein" evidence="1">
    <location>
        <begin position="18"/>
        <end position="160"/>
    </location>
</feature>
<protein>
    <recommendedName>
        <fullName evidence="4">TonB C-terminal domain-containing protein</fullName>
    </recommendedName>
</protein>
<dbReference type="OrthoDB" id="883593at2"/>
<feature type="signal peptide" evidence="1">
    <location>
        <begin position="1"/>
        <end position="17"/>
    </location>
</feature>
<proteinExistence type="predicted"/>
<gene>
    <name evidence="2" type="ORF">DSL64_19050</name>
</gene>
<dbReference type="AlphaFoldDB" id="A0A3D8Y7M0"/>
<evidence type="ECO:0000256" key="1">
    <source>
        <dbReference type="SAM" id="SignalP"/>
    </source>
</evidence>
<name>A0A3D8Y7M0_9BACT</name>
<organism evidence="2 3">
    <name type="scientific">Dyadobacter luteus</name>
    <dbReference type="NCBI Taxonomy" id="2259619"/>
    <lineage>
        <taxon>Bacteria</taxon>
        <taxon>Pseudomonadati</taxon>
        <taxon>Bacteroidota</taxon>
        <taxon>Cytophagia</taxon>
        <taxon>Cytophagales</taxon>
        <taxon>Spirosomataceae</taxon>
        <taxon>Dyadobacter</taxon>
    </lineage>
</organism>
<evidence type="ECO:0000313" key="3">
    <source>
        <dbReference type="Proteomes" id="UP000256373"/>
    </source>
</evidence>
<dbReference type="EMBL" id="QNUL01000017">
    <property type="protein sequence ID" value="REA59056.1"/>
    <property type="molecule type" value="Genomic_DNA"/>
</dbReference>
<reference evidence="2 3" key="1">
    <citation type="submission" date="2018-07" db="EMBL/GenBank/DDBJ databases">
        <title>Dyadobacter roseus sp. nov., isolated from rose rhizosphere soil.</title>
        <authorList>
            <person name="Chen L."/>
        </authorList>
    </citation>
    <scope>NUCLEOTIDE SEQUENCE [LARGE SCALE GENOMIC DNA]</scope>
    <source>
        <strain evidence="2 3">RS19</strain>
    </source>
</reference>